<reference evidence="8" key="3">
    <citation type="submission" date="2025-09" db="UniProtKB">
        <authorList>
            <consortium name="Ensembl"/>
        </authorList>
    </citation>
    <scope>IDENTIFICATION</scope>
</reference>
<dbReference type="AlphaFoldDB" id="H3BXW4"/>
<accession>H3BXW4</accession>
<keyword evidence="9" id="KW-1185">Reference proteome</keyword>
<feature type="domain" description="TMC" evidence="7">
    <location>
        <begin position="338"/>
        <end position="453"/>
    </location>
</feature>
<evidence type="ECO:0000256" key="5">
    <source>
        <dbReference type="ARBA" id="ARBA00023136"/>
    </source>
</evidence>
<protein>
    <recommendedName>
        <fullName evidence="6">Transmembrane channel-like protein</fullName>
    </recommendedName>
</protein>
<evidence type="ECO:0000256" key="6">
    <source>
        <dbReference type="RuleBase" id="RU310713"/>
    </source>
</evidence>
<evidence type="ECO:0000256" key="4">
    <source>
        <dbReference type="ARBA" id="ARBA00022989"/>
    </source>
</evidence>
<feature type="transmembrane region" description="Helical" evidence="6">
    <location>
        <begin position="409"/>
        <end position="429"/>
    </location>
</feature>
<sequence>HFGSSVASYFIFLRWMYGLNLVLFGLMFGLVMLPEVLMGLPYGSIPRKTVPREEQATAMDYSVLFEFGISTYMFMQQITHSQFVNTHTFYALLSSSANGLVWVCMGPFLSSYFEAFNDAEFEIALTGDGAEEGEFTFWKMFTSWDYLIGNPETADNKYASITTSFKESIVDEQENQKDENIHLRRFLRVLANFLIISCLGGSGYLIYFVVKRSQEFAQSNKQNLSWFEKNEVEFVMSLLGLVCPPLFETIAELEDYHPRIALKWQLGRIFALFLGNLYTFLFALFDEVTAKKLESEKVIKNSTEWNLSQYYANYSSFFNTTDVPLPNVHPADVIRGPCWETAVGIEFVKLIVSDIQVTYLTILVGDFARAVIVRFLNYCWCWDLEAGFPSYGEFDISGNVLGLIFNQGMIWMGAFYAPGLVGLNVLRLLSSMYYQCWAVMCCNVPHERVFKASRSNNFYMGLLLLVLFLSLLPVVYTIMTLSPSFDCGPFSGQEKMYDIIMQTIEQDLPAFVGNIFVYATNPGLIIPAVLLMVLAIYYLNAVSKAYKQANIDLKKKMQM</sequence>
<dbReference type="InterPro" id="IPR012496">
    <property type="entry name" value="TMC_dom"/>
</dbReference>
<feature type="transmembrane region" description="Helical" evidence="6">
    <location>
        <begin position="515"/>
        <end position="539"/>
    </location>
</feature>
<dbReference type="GO" id="GO:0060005">
    <property type="term" value="P:vestibular reflex"/>
    <property type="evidence" value="ECO:0007669"/>
    <property type="project" value="TreeGrafter"/>
</dbReference>
<comment type="similarity">
    <text evidence="2 6">Belongs to the TMC family.</text>
</comment>
<dbReference type="PANTHER" id="PTHR23302:SF62">
    <property type="entry name" value="TRANSMEMBRANE CHANNEL-LIKE PROTEIN 2-B"/>
    <property type="match status" value="1"/>
</dbReference>
<evidence type="ECO:0000256" key="3">
    <source>
        <dbReference type="ARBA" id="ARBA00022692"/>
    </source>
</evidence>
<reference evidence="8" key="2">
    <citation type="submission" date="2025-08" db="UniProtKB">
        <authorList>
            <consortium name="Ensembl"/>
        </authorList>
    </citation>
    <scope>IDENTIFICATION</scope>
</reference>
<dbReference type="GO" id="GO:0008381">
    <property type="term" value="F:mechanosensitive monoatomic ion channel activity"/>
    <property type="evidence" value="ECO:0007669"/>
    <property type="project" value="TreeGrafter"/>
</dbReference>
<dbReference type="Ensembl" id="ENSTNIT00000000888.1">
    <property type="protein sequence ID" value="ENSTNIP00000000827.1"/>
    <property type="gene ID" value="ENSTNIG00000014200.1"/>
</dbReference>
<evidence type="ECO:0000313" key="9">
    <source>
        <dbReference type="Proteomes" id="UP000007303"/>
    </source>
</evidence>
<dbReference type="GO" id="GO:0005886">
    <property type="term" value="C:plasma membrane"/>
    <property type="evidence" value="ECO:0007669"/>
    <property type="project" value="InterPro"/>
</dbReference>
<dbReference type="HOGENOM" id="CLU_013958_2_2_1"/>
<dbReference type="InParanoid" id="H3BXW4"/>
<keyword evidence="5 6" id="KW-0472">Membrane</keyword>
<organism evidence="8 9">
    <name type="scientific">Tetraodon nigroviridis</name>
    <name type="common">Spotted green pufferfish</name>
    <name type="synonym">Chelonodon nigroviridis</name>
    <dbReference type="NCBI Taxonomy" id="99883"/>
    <lineage>
        <taxon>Eukaryota</taxon>
        <taxon>Metazoa</taxon>
        <taxon>Chordata</taxon>
        <taxon>Craniata</taxon>
        <taxon>Vertebrata</taxon>
        <taxon>Euteleostomi</taxon>
        <taxon>Actinopterygii</taxon>
        <taxon>Neopterygii</taxon>
        <taxon>Teleostei</taxon>
        <taxon>Neoteleostei</taxon>
        <taxon>Acanthomorphata</taxon>
        <taxon>Eupercaria</taxon>
        <taxon>Tetraodontiformes</taxon>
        <taxon>Tetradontoidea</taxon>
        <taxon>Tetraodontidae</taxon>
        <taxon>Tetraodon</taxon>
    </lineage>
</organism>
<evidence type="ECO:0000259" key="7">
    <source>
        <dbReference type="Pfam" id="PF07810"/>
    </source>
</evidence>
<dbReference type="GeneTree" id="ENSGT01050000244942"/>
<keyword evidence="3 6" id="KW-0812">Transmembrane</keyword>
<dbReference type="InterPro" id="IPR038900">
    <property type="entry name" value="TMC"/>
</dbReference>
<feature type="transmembrane region" description="Helical" evidence="6">
    <location>
        <begin position="15"/>
        <end position="37"/>
    </location>
</feature>
<comment type="subcellular location">
    <subcellularLocation>
        <location evidence="1 6">Membrane</location>
        <topology evidence="1 6">Multi-pass membrane protein</topology>
    </subcellularLocation>
</comment>
<evidence type="ECO:0000313" key="8">
    <source>
        <dbReference type="Ensembl" id="ENSTNIP00000000827.1"/>
    </source>
</evidence>
<evidence type="ECO:0000256" key="1">
    <source>
        <dbReference type="ARBA" id="ARBA00004141"/>
    </source>
</evidence>
<dbReference type="OMA" id="ANTTWIY"/>
<dbReference type="GO" id="GO:0050910">
    <property type="term" value="P:detection of mechanical stimulus involved in sensory perception of sound"/>
    <property type="evidence" value="ECO:0007669"/>
    <property type="project" value="TreeGrafter"/>
</dbReference>
<name>H3BXW4_TETNG</name>
<dbReference type="Proteomes" id="UP000007303">
    <property type="component" value="Unassembled WGS sequence"/>
</dbReference>
<keyword evidence="4 6" id="KW-1133">Transmembrane helix</keyword>
<feature type="transmembrane region" description="Helical" evidence="6">
    <location>
        <begin position="189"/>
        <end position="210"/>
    </location>
</feature>
<feature type="transmembrane region" description="Helical" evidence="6">
    <location>
        <begin position="458"/>
        <end position="479"/>
    </location>
</feature>
<reference evidence="9" key="1">
    <citation type="journal article" date="2004" name="Nature">
        <title>Genome duplication in the teleost fish Tetraodon nigroviridis reveals the early vertebrate proto-karyotype.</title>
        <authorList>
            <person name="Jaillon O."/>
            <person name="Aury J.-M."/>
            <person name="Brunet F."/>
            <person name="Petit J.-L."/>
            <person name="Stange-Thomann N."/>
            <person name="Mauceli E."/>
            <person name="Bouneau L."/>
            <person name="Fischer C."/>
            <person name="Ozouf-Costaz C."/>
            <person name="Bernot A."/>
            <person name="Nicaud S."/>
            <person name="Jaffe D."/>
            <person name="Fisher S."/>
            <person name="Lutfalla G."/>
            <person name="Dossat C."/>
            <person name="Segurens B."/>
            <person name="Dasilva C."/>
            <person name="Salanoubat M."/>
            <person name="Levy M."/>
            <person name="Boudet N."/>
            <person name="Castellano S."/>
            <person name="Anthouard V."/>
            <person name="Jubin C."/>
            <person name="Castelli V."/>
            <person name="Katinka M."/>
            <person name="Vacherie B."/>
            <person name="Biemont C."/>
            <person name="Skalli Z."/>
            <person name="Cattolico L."/>
            <person name="Poulain J."/>
            <person name="De Berardinis V."/>
            <person name="Cruaud C."/>
            <person name="Duprat S."/>
            <person name="Brottier P."/>
            <person name="Coutanceau J.-P."/>
            <person name="Gouzy J."/>
            <person name="Parra G."/>
            <person name="Lardier G."/>
            <person name="Chapple C."/>
            <person name="McKernan K.J."/>
            <person name="McEwan P."/>
            <person name="Bosak S."/>
            <person name="Kellis M."/>
            <person name="Volff J.-N."/>
            <person name="Guigo R."/>
            <person name="Zody M.C."/>
            <person name="Mesirov J."/>
            <person name="Lindblad-Toh K."/>
            <person name="Birren B."/>
            <person name="Nusbaum C."/>
            <person name="Kahn D."/>
            <person name="Robinson-Rechavi M."/>
            <person name="Laudet V."/>
            <person name="Schachter V."/>
            <person name="Quetier F."/>
            <person name="Saurin W."/>
            <person name="Scarpelli C."/>
            <person name="Wincker P."/>
            <person name="Lander E.S."/>
            <person name="Weissenbach J."/>
            <person name="Roest Crollius H."/>
        </authorList>
    </citation>
    <scope>NUCLEOTIDE SEQUENCE [LARGE SCALE GENOMIC DNA]</scope>
</reference>
<feature type="transmembrane region" description="Helical" evidence="6">
    <location>
        <begin position="265"/>
        <end position="285"/>
    </location>
</feature>
<dbReference type="PANTHER" id="PTHR23302">
    <property type="entry name" value="TRANSMEMBRANE CHANNEL-RELATED"/>
    <property type="match status" value="1"/>
</dbReference>
<dbReference type="Pfam" id="PF07810">
    <property type="entry name" value="TMC"/>
    <property type="match status" value="1"/>
</dbReference>
<proteinExistence type="inferred from homology"/>
<evidence type="ECO:0000256" key="2">
    <source>
        <dbReference type="ARBA" id="ARBA00006510"/>
    </source>
</evidence>
<dbReference type="STRING" id="99883.ENSTNIP00000000827"/>
<feature type="transmembrane region" description="Helical" evidence="6">
    <location>
        <begin position="87"/>
        <end position="109"/>
    </location>
</feature>